<protein>
    <submittedName>
        <fullName evidence="1">Uncharacterized protein</fullName>
    </submittedName>
</protein>
<name>A0A974CP05_XENLA</name>
<dbReference type="Proteomes" id="UP000694892">
    <property type="component" value="Chromosome 6L"/>
</dbReference>
<reference evidence="2" key="1">
    <citation type="journal article" date="2016" name="Nature">
        <title>Genome evolution in the allotetraploid frog Xenopus laevis.</title>
        <authorList>
            <person name="Session A.M."/>
            <person name="Uno Y."/>
            <person name="Kwon T."/>
            <person name="Chapman J.A."/>
            <person name="Toyoda A."/>
            <person name="Takahashi S."/>
            <person name="Fukui A."/>
            <person name="Hikosaka A."/>
            <person name="Suzuki A."/>
            <person name="Kondo M."/>
            <person name="van Heeringen S.J."/>
            <person name="Quigley I."/>
            <person name="Heinz S."/>
            <person name="Ogino H."/>
            <person name="Ochi H."/>
            <person name="Hellsten U."/>
            <person name="Lyons J.B."/>
            <person name="Simakov O."/>
            <person name="Putnam N."/>
            <person name="Stites J."/>
            <person name="Kuroki Y."/>
            <person name="Tanaka T."/>
            <person name="Michiue T."/>
            <person name="Watanabe M."/>
            <person name="Bogdanovic O."/>
            <person name="Lister R."/>
            <person name="Georgiou G."/>
            <person name="Paranjpe S.S."/>
            <person name="van Kruijsbergen I."/>
            <person name="Shu S."/>
            <person name="Carlson J."/>
            <person name="Kinoshita T."/>
            <person name="Ohta Y."/>
            <person name="Mawaribuchi S."/>
            <person name="Jenkins J."/>
            <person name="Grimwood J."/>
            <person name="Schmutz J."/>
            <person name="Mitros T."/>
            <person name="Mozaffari S.V."/>
            <person name="Suzuki Y."/>
            <person name="Haramoto Y."/>
            <person name="Yamamoto T.S."/>
            <person name="Takagi C."/>
            <person name="Heald R."/>
            <person name="Miller K."/>
            <person name="Haudenschild C."/>
            <person name="Kitzman J."/>
            <person name="Nakayama T."/>
            <person name="Izutsu Y."/>
            <person name="Robert J."/>
            <person name="Fortriede J."/>
            <person name="Burns K."/>
            <person name="Lotay V."/>
            <person name="Karimi K."/>
            <person name="Yasuoka Y."/>
            <person name="Dichmann D.S."/>
            <person name="Flajnik M.F."/>
            <person name="Houston D.W."/>
            <person name="Shendure J."/>
            <person name="DuPasquier L."/>
            <person name="Vize P.D."/>
            <person name="Zorn A.M."/>
            <person name="Ito M."/>
            <person name="Marcotte E.M."/>
            <person name="Wallingford J.B."/>
            <person name="Ito Y."/>
            <person name="Asashima M."/>
            <person name="Ueno N."/>
            <person name="Matsuda Y."/>
            <person name="Veenstra G.J."/>
            <person name="Fujiyama A."/>
            <person name="Harland R.M."/>
            <person name="Taira M."/>
            <person name="Rokhsar D.S."/>
        </authorList>
    </citation>
    <scope>NUCLEOTIDE SEQUENCE [LARGE SCALE GENOMIC DNA]</scope>
    <source>
        <strain evidence="2">J</strain>
    </source>
</reference>
<sequence length="70" mass="7999">MSRSTQCEHIGGLKYKKILPCERTANLIIEDVTAISHDLCYLAIYCFYQAPDVSKIDQLIYRTYCPPGNI</sequence>
<organism evidence="1 2">
    <name type="scientific">Xenopus laevis</name>
    <name type="common">African clawed frog</name>
    <dbReference type="NCBI Taxonomy" id="8355"/>
    <lineage>
        <taxon>Eukaryota</taxon>
        <taxon>Metazoa</taxon>
        <taxon>Chordata</taxon>
        <taxon>Craniata</taxon>
        <taxon>Vertebrata</taxon>
        <taxon>Euteleostomi</taxon>
        <taxon>Amphibia</taxon>
        <taxon>Batrachia</taxon>
        <taxon>Anura</taxon>
        <taxon>Pipoidea</taxon>
        <taxon>Pipidae</taxon>
        <taxon>Xenopodinae</taxon>
        <taxon>Xenopus</taxon>
        <taxon>Xenopus</taxon>
    </lineage>
</organism>
<dbReference type="EMBL" id="CM004476">
    <property type="protein sequence ID" value="OCT76928.1"/>
    <property type="molecule type" value="Genomic_DNA"/>
</dbReference>
<gene>
    <name evidence="1" type="ORF">XELAEV_18032132mg</name>
</gene>
<dbReference type="AlphaFoldDB" id="A0A974CP05"/>
<proteinExistence type="predicted"/>
<evidence type="ECO:0000313" key="1">
    <source>
        <dbReference type="EMBL" id="OCT76928.1"/>
    </source>
</evidence>
<evidence type="ECO:0000313" key="2">
    <source>
        <dbReference type="Proteomes" id="UP000694892"/>
    </source>
</evidence>
<accession>A0A974CP05</accession>